<keyword evidence="1" id="KW-1133">Transmembrane helix</keyword>
<protein>
    <recommendedName>
        <fullName evidence="4">NACHT domain-containing protein</fullName>
    </recommendedName>
</protein>
<evidence type="ECO:0000313" key="3">
    <source>
        <dbReference type="Proteomes" id="UP000261174"/>
    </source>
</evidence>
<dbReference type="InterPro" id="IPR027417">
    <property type="entry name" value="P-loop_NTPase"/>
</dbReference>
<dbReference type="Proteomes" id="UP000261174">
    <property type="component" value="Unassembled WGS sequence"/>
</dbReference>
<organism evidence="2 3">
    <name type="scientific">Chitinophaga silvisoli</name>
    <dbReference type="NCBI Taxonomy" id="2291814"/>
    <lineage>
        <taxon>Bacteria</taxon>
        <taxon>Pseudomonadati</taxon>
        <taxon>Bacteroidota</taxon>
        <taxon>Chitinophagia</taxon>
        <taxon>Chitinophagales</taxon>
        <taxon>Chitinophagaceae</taxon>
        <taxon>Chitinophaga</taxon>
    </lineage>
</organism>
<evidence type="ECO:0000313" key="2">
    <source>
        <dbReference type="EMBL" id="RFM33801.1"/>
    </source>
</evidence>
<keyword evidence="3" id="KW-1185">Reference proteome</keyword>
<dbReference type="SUPFAM" id="SSF52540">
    <property type="entry name" value="P-loop containing nucleoside triphosphate hydrolases"/>
    <property type="match status" value="1"/>
</dbReference>
<dbReference type="RefSeq" id="WP_116854719.1">
    <property type="nucleotide sequence ID" value="NZ_QTJV01000006.1"/>
</dbReference>
<accession>A0A3E1P0S8</accession>
<sequence length="669" mass="78088">MDAIIEKFLDLQPFGWIFQRLGVGDKWSAFLSLVFISLFTAGIVKLYQFLLKHYNFKKAALADIKPQFDHLSIKKARRFYIQTQYQNASPARQDEPGFTHKYIARDKLIPFFIETAFNEEIDSERFYLILADSGMGKTTFMINLYMSYTSRFSRKKDDIKLLRFSNPDMIGQIKAISLAGAKKTILLLDALDEDPGIISTDPNVSDAQAFQKRIDEIIDITRNFKEVVITCRTQYFPGQEKDPYELKVKRPDERGLYTLNKLYISPFNEKEVKSYLNRKFGIIPFINQKKKRRALRIVSQSRNLVMRPMLLSYIDYLIEDEMVAVNTCNIYETLVDKWLLREAEKRTGIAGRAGFIKNLRELSMQIAIAIHANWKQDGRMSVSKEEAVETAKLFEIDLRPNEITGQSLLTCDGVGNWKFAHKSIFEFFLAKEAHRNPRYIREMNFKGMDMAKKFYEEMNPDMFVEDLKVIYNNGWEISHEINSPFLIQRKVLNNRNFISLLFDNGPDIDQTSFYEDFRLTDLLIYCNKMNTDNGYSPAYNIPDGEFTIQHFMIRNLSQFQGYRLPTENELRCHYLNKFKTHYNPEQFSMDSKTFKIIMRGKDGGETKVEDIPGCFEWCHSGGGIASFSRDLYYFTLLAKSNSSVTDCVKKVPLHLIENRRYTARLVYIP</sequence>
<dbReference type="OrthoDB" id="1488560at2"/>
<dbReference type="EMBL" id="QTJV01000006">
    <property type="protein sequence ID" value="RFM33801.1"/>
    <property type="molecule type" value="Genomic_DNA"/>
</dbReference>
<keyword evidence="1" id="KW-0472">Membrane</keyword>
<evidence type="ECO:0000256" key="1">
    <source>
        <dbReference type="SAM" id="Phobius"/>
    </source>
</evidence>
<comment type="caution">
    <text evidence="2">The sequence shown here is derived from an EMBL/GenBank/DDBJ whole genome shotgun (WGS) entry which is preliminary data.</text>
</comment>
<reference evidence="2 3" key="1">
    <citation type="submission" date="2018-08" db="EMBL/GenBank/DDBJ databases">
        <title>Chitinophaga sp. K20C18050901, a novel bacterium isolated from forest soil.</title>
        <authorList>
            <person name="Wang C."/>
        </authorList>
    </citation>
    <scope>NUCLEOTIDE SEQUENCE [LARGE SCALE GENOMIC DNA]</scope>
    <source>
        <strain evidence="2 3">K20C18050901</strain>
    </source>
</reference>
<feature type="transmembrane region" description="Helical" evidence="1">
    <location>
        <begin position="27"/>
        <end position="47"/>
    </location>
</feature>
<gene>
    <name evidence="2" type="ORF">DXN04_17745</name>
</gene>
<evidence type="ECO:0008006" key="4">
    <source>
        <dbReference type="Google" id="ProtNLM"/>
    </source>
</evidence>
<dbReference type="AlphaFoldDB" id="A0A3E1P0S8"/>
<proteinExistence type="predicted"/>
<name>A0A3E1P0S8_9BACT</name>
<keyword evidence="1" id="KW-0812">Transmembrane</keyword>